<accession>H3AUT7</accession>
<reference evidence="2" key="2">
    <citation type="submission" date="2025-08" db="UniProtKB">
        <authorList>
            <consortium name="Ensembl"/>
        </authorList>
    </citation>
    <scope>IDENTIFICATION</scope>
</reference>
<dbReference type="InterPro" id="IPR052560">
    <property type="entry name" value="RdDP_mobile_element"/>
</dbReference>
<reference evidence="2" key="3">
    <citation type="submission" date="2025-09" db="UniProtKB">
        <authorList>
            <consortium name="Ensembl"/>
        </authorList>
    </citation>
    <scope>IDENTIFICATION</scope>
</reference>
<dbReference type="Proteomes" id="UP000008672">
    <property type="component" value="Unassembled WGS sequence"/>
</dbReference>
<evidence type="ECO:0000256" key="1">
    <source>
        <dbReference type="SAM" id="MobiDB-lite"/>
    </source>
</evidence>
<name>H3AUT7_LATCH</name>
<reference evidence="3" key="1">
    <citation type="submission" date="2011-08" db="EMBL/GenBank/DDBJ databases">
        <title>The draft genome of Latimeria chalumnae.</title>
        <authorList>
            <person name="Di Palma F."/>
            <person name="Alfoldi J."/>
            <person name="Johnson J."/>
            <person name="Berlin A."/>
            <person name="Gnerre S."/>
            <person name="Jaffe D."/>
            <person name="MacCallum I."/>
            <person name="Young S."/>
            <person name="Walker B.J."/>
            <person name="Lander E."/>
            <person name="Lindblad-Toh K."/>
        </authorList>
    </citation>
    <scope>NUCLEOTIDE SEQUENCE [LARGE SCALE GENOMIC DNA]</scope>
    <source>
        <strain evidence="3">Wild caught</strain>
    </source>
</reference>
<evidence type="ECO:0000313" key="2">
    <source>
        <dbReference type="Ensembl" id="ENSLACP00000013408.1"/>
    </source>
</evidence>
<dbReference type="SUPFAM" id="SSF56219">
    <property type="entry name" value="DNase I-like"/>
    <property type="match status" value="1"/>
</dbReference>
<proteinExistence type="predicted"/>
<sequence>KGGFTKKTPNLSLNQPPGESSKSSKSNGPLQDQRKLHVGPTIRICQLNIEGISRSKCKYLERLLKKHSVDILVLEETHIEHTHLFDTRERITGFDQHRPSIINVGIEIPVITSTLEPRWNFKKADWETFQKSVDTNIRWIPPTTDAFNRFIGIIKTATKCSIPRGFRKTYIPCWTEESEALYQEYSLNKNPATATATLESLNSARRERRKSLVEETNFTHSSRKAWALLRQLGGANHTYKHRTTIRADTVASHLIQTSKAPVMRQLSTNLMAAPRSSIMSDPFTLNELNAALSATKSGKAVGPDGVYPEFLKALGPKAKR</sequence>
<dbReference type="AlphaFoldDB" id="H3AUT7"/>
<feature type="compositionally biased region" description="Polar residues" evidence="1">
    <location>
        <begin position="7"/>
        <end position="30"/>
    </location>
</feature>
<dbReference type="InterPro" id="IPR036691">
    <property type="entry name" value="Endo/exonu/phosph_ase_sf"/>
</dbReference>
<organism evidence="2 3">
    <name type="scientific">Latimeria chalumnae</name>
    <name type="common">Coelacanth</name>
    <dbReference type="NCBI Taxonomy" id="7897"/>
    <lineage>
        <taxon>Eukaryota</taxon>
        <taxon>Metazoa</taxon>
        <taxon>Chordata</taxon>
        <taxon>Craniata</taxon>
        <taxon>Vertebrata</taxon>
        <taxon>Euteleostomi</taxon>
        <taxon>Coelacanthiformes</taxon>
        <taxon>Coelacanthidae</taxon>
        <taxon>Latimeria</taxon>
    </lineage>
</organism>
<feature type="region of interest" description="Disordered" evidence="1">
    <location>
        <begin position="1"/>
        <end position="33"/>
    </location>
</feature>
<protein>
    <recommendedName>
        <fullName evidence="4">Endonuclease/exonuclease/phosphatase domain-containing protein</fullName>
    </recommendedName>
</protein>
<dbReference type="GeneTree" id="ENSGT00940000164499"/>
<evidence type="ECO:0008006" key="4">
    <source>
        <dbReference type="Google" id="ProtNLM"/>
    </source>
</evidence>
<dbReference type="EMBL" id="AFYH01143374">
    <property type="status" value="NOT_ANNOTATED_CDS"/>
    <property type="molecule type" value="Genomic_DNA"/>
</dbReference>
<dbReference type="PANTHER" id="PTHR36688">
    <property type="entry name" value="ENDO/EXONUCLEASE/PHOSPHATASE DOMAIN-CONTAINING PROTEIN"/>
    <property type="match status" value="1"/>
</dbReference>
<dbReference type="Ensembl" id="ENSLACT00000013504.1">
    <property type="protein sequence ID" value="ENSLACP00000013408.1"/>
    <property type="gene ID" value="ENSLACG00000011806.1"/>
</dbReference>
<dbReference type="PANTHER" id="PTHR36688:SF1">
    <property type="entry name" value="ENDONUCLEASE_EXONUCLEASE_PHOSPHATASE DOMAIN-CONTAINING PROTEIN"/>
    <property type="match status" value="1"/>
</dbReference>
<evidence type="ECO:0000313" key="3">
    <source>
        <dbReference type="Proteomes" id="UP000008672"/>
    </source>
</evidence>
<keyword evidence="3" id="KW-1185">Reference proteome</keyword>
<dbReference type="HOGENOM" id="CLU_031817_1_0_1"/>